<dbReference type="EMBL" id="KZ772723">
    <property type="protein sequence ID" value="PTQ38448.1"/>
    <property type="molecule type" value="Genomic_DNA"/>
</dbReference>
<gene>
    <name evidence="1" type="ORF">MARPO_0051s0051</name>
</gene>
<accession>A0A2R6WX68</accession>
<reference evidence="2" key="1">
    <citation type="journal article" date="2017" name="Cell">
        <title>Insights into land plant evolution garnered from the Marchantia polymorpha genome.</title>
        <authorList>
            <person name="Bowman J.L."/>
            <person name="Kohchi T."/>
            <person name="Yamato K.T."/>
            <person name="Jenkins J."/>
            <person name="Shu S."/>
            <person name="Ishizaki K."/>
            <person name="Yamaoka S."/>
            <person name="Nishihama R."/>
            <person name="Nakamura Y."/>
            <person name="Berger F."/>
            <person name="Adam C."/>
            <person name="Aki S.S."/>
            <person name="Althoff F."/>
            <person name="Araki T."/>
            <person name="Arteaga-Vazquez M.A."/>
            <person name="Balasubrmanian S."/>
            <person name="Barry K."/>
            <person name="Bauer D."/>
            <person name="Boehm C.R."/>
            <person name="Briginshaw L."/>
            <person name="Caballero-Perez J."/>
            <person name="Catarino B."/>
            <person name="Chen F."/>
            <person name="Chiyoda S."/>
            <person name="Chovatia M."/>
            <person name="Davies K.M."/>
            <person name="Delmans M."/>
            <person name="Demura T."/>
            <person name="Dierschke T."/>
            <person name="Dolan L."/>
            <person name="Dorantes-Acosta A.E."/>
            <person name="Eklund D.M."/>
            <person name="Florent S.N."/>
            <person name="Flores-Sandoval E."/>
            <person name="Fujiyama A."/>
            <person name="Fukuzawa H."/>
            <person name="Galik B."/>
            <person name="Grimanelli D."/>
            <person name="Grimwood J."/>
            <person name="Grossniklaus U."/>
            <person name="Hamada T."/>
            <person name="Haseloff J."/>
            <person name="Hetherington A.J."/>
            <person name="Higo A."/>
            <person name="Hirakawa Y."/>
            <person name="Hundley H.N."/>
            <person name="Ikeda Y."/>
            <person name="Inoue K."/>
            <person name="Inoue S.I."/>
            <person name="Ishida S."/>
            <person name="Jia Q."/>
            <person name="Kakita M."/>
            <person name="Kanazawa T."/>
            <person name="Kawai Y."/>
            <person name="Kawashima T."/>
            <person name="Kennedy M."/>
            <person name="Kinose K."/>
            <person name="Kinoshita T."/>
            <person name="Kohara Y."/>
            <person name="Koide E."/>
            <person name="Komatsu K."/>
            <person name="Kopischke S."/>
            <person name="Kubo M."/>
            <person name="Kyozuka J."/>
            <person name="Lagercrantz U."/>
            <person name="Lin S.S."/>
            <person name="Lindquist E."/>
            <person name="Lipzen A.M."/>
            <person name="Lu C.W."/>
            <person name="De Luna E."/>
            <person name="Martienssen R.A."/>
            <person name="Minamino N."/>
            <person name="Mizutani M."/>
            <person name="Mizutani M."/>
            <person name="Mochizuki N."/>
            <person name="Monte I."/>
            <person name="Mosher R."/>
            <person name="Nagasaki H."/>
            <person name="Nakagami H."/>
            <person name="Naramoto S."/>
            <person name="Nishitani K."/>
            <person name="Ohtani M."/>
            <person name="Okamoto T."/>
            <person name="Okumura M."/>
            <person name="Phillips J."/>
            <person name="Pollak B."/>
            <person name="Reinders A."/>
            <person name="Rovekamp M."/>
            <person name="Sano R."/>
            <person name="Sawa S."/>
            <person name="Schmid M.W."/>
            <person name="Shirakawa M."/>
            <person name="Solano R."/>
            <person name="Spunde A."/>
            <person name="Suetsugu N."/>
            <person name="Sugano S."/>
            <person name="Sugiyama A."/>
            <person name="Sun R."/>
            <person name="Suzuki Y."/>
            <person name="Takenaka M."/>
            <person name="Takezawa D."/>
            <person name="Tomogane H."/>
            <person name="Tsuzuki M."/>
            <person name="Ueda T."/>
            <person name="Umeda M."/>
            <person name="Ward J.M."/>
            <person name="Watanabe Y."/>
            <person name="Yazaki K."/>
            <person name="Yokoyama R."/>
            <person name="Yoshitake Y."/>
            <person name="Yotsui I."/>
            <person name="Zachgo S."/>
            <person name="Schmutz J."/>
        </authorList>
    </citation>
    <scope>NUCLEOTIDE SEQUENCE [LARGE SCALE GENOMIC DNA]</scope>
    <source>
        <strain evidence="2">Tak-1</strain>
    </source>
</reference>
<name>A0A2R6WX68_MARPO</name>
<sequence length="118" mass="13207">MWNECPLGARSLWEMMRKAHREAGDGAALQDENIVDQTLASQPRRWTTFKAIQGFAGSAQQLIRDPKLFVDSTFVQPAKQPAERKKPEDKHKPIVMNVSICCSSCVDLLEPELLAVKG</sequence>
<dbReference type="AlphaFoldDB" id="A0A2R6WX68"/>
<evidence type="ECO:0000313" key="2">
    <source>
        <dbReference type="Proteomes" id="UP000244005"/>
    </source>
</evidence>
<proteinExistence type="predicted"/>
<protein>
    <submittedName>
        <fullName evidence="1">Uncharacterized protein</fullName>
    </submittedName>
</protein>
<organism evidence="1 2">
    <name type="scientific">Marchantia polymorpha</name>
    <name type="common">Common liverwort</name>
    <name type="synonym">Marchantia aquatica</name>
    <dbReference type="NCBI Taxonomy" id="3197"/>
    <lineage>
        <taxon>Eukaryota</taxon>
        <taxon>Viridiplantae</taxon>
        <taxon>Streptophyta</taxon>
        <taxon>Embryophyta</taxon>
        <taxon>Marchantiophyta</taxon>
        <taxon>Marchantiopsida</taxon>
        <taxon>Marchantiidae</taxon>
        <taxon>Marchantiales</taxon>
        <taxon>Marchantiaceae</taxon>
        <taxon>Marchantia</taxon>
    </lineage>
</organism>
<evidence type="ECO:0000313" key="1">
    <source>
        <dbReference type="EMBL" id="PTQ38448.1"/>
    </source>
</evidence>
<keyword evidence="2" id="KW-1185">Reference proteome</keyword>
<dbReference type="Proteomes" id="UP000244005">
    <property type="component" value="Unassembled WGS sequence"/>
</dbReference>